<keyword evidence="1" id="KW-0614">Plasmid</keyword>
<dbReference type="KEGG" id="vaq:FIV01_20550"/>
<evidence type="ECO:0000313" key="2">
    <source>
        <dbReference type="Proteomes" id="UP000326936"/>
    </source>
</evidence>
<dbReference type="EMBL" id="CP045352">
    <property type="protein sequence ID" value="QFT28795.1"/>
    <property type="molecule type" value="Genomic_DNA"/>
</dbReference>
<gene>
    <name evidence="1" type="ORF">FIV01_20550</name>
</gene>
<keyword evidence="2" id="KW-1185">Reference proteome</keyword>
<dbReference type="RefSeq" id="WP_152432802.1">
    <property type="nucleotide sequence ID" value="NZ_CBCSDK010000028.1"/>
</dbReference>
<evidence type="ECO:0008006" key="3">
    <source>
        <dbReference type="Google" id="ProtNLM"/>
    </source>
</evidence>
<dbReference type="Proteomes" id="UP000326936">
    <property type="component" value="Plasmid pTHAF100_b"/>
</dbReference>
<accession>A0A5P9CRA9</accession>
<evidence type="ECO:0000313" key="1">
    <source>
        <dbReference type="EMBL" id="QFT28795.1"/>
    </source>
</evidence>
<reference evidence="1 2" key="1">
    <citation type="submission" date="2019-10" db="EMBL/GenBank/DDBJ databases">
        <title>Complete genome sequence of Vibrio sp. strain THAF100, isolated from non-filtered water from the water column of tank 6 of a marine aquarium containing stony-coral fragments. Water maintained at 26 degree C.</title>
        <authorList>
            <person name="Ruckert C."/>
            <person name="Franco A."/>
            <person name="Kalinowski J."/>
            <person name="Glaeser S."/>
        </authorList>
    </citation>
    <scope>NUCLEOTIDE SEQUENCE [LARGE SCALE GENOMIC DNA]</scope>
    <source>
        <strain evidence="1 2">THAF100</strain>
        <plasmid evidence="2">pthaf100_b</plasmid>
    </source>
</reference>
<geneLocation type="plasmid" evidence="2">
    <name>pthaf100_b</name>
</geneLocation>
<dbReference type="AlphaFoldDB" id="A0A5P9CRA9"/>
<dbReference type="OrthoDB" id="6095031at2"/>
<protein>
    <recommendedName>
        <fullName evidence="3">Phage tail sheath protein</fullName>
    </recommendedName>
</protein>
<name>A0A5P9CRA9_9VIBR</name>
<proteinExistence type="predicted"/>
<organism evidence="1 2">
    <name type="scientific">Vibrio aquimaris</name>
    <dbReference type="NCBI Taxonomy" id="2587862"/>
    <lineage>
        <taxon>Bacteria</taxon>
        <taxon>Pseudomonadati</taxon>
        <taxon>Pseudomonadota</taxon>
        <taxon>Gammaproteobacteria</taxon>
        <taxon>Vibrionales</taxon>
        <taxon>Vibrionaceae</taxon>
        <taxon>Vibrio</taxon>
    </lineage>
</organism>
<sequence>MSGKFTNYVKHGTTFKRSAPPAAISSSTDQIGLMVGTAPNKHADVEYDVPFKLRSPDDVMFIDTTSTPQGSLYYDAKHFLETSGAALYIIVVQEPAAGDTYEADLKTALIGGKNAQTERLFGIPAIANADEEPTVIGSTLYGNNIGIINALNAVSKDILCTVVAELPNTTTKAAKEFTDNFGDAYENVVGVDVSIERWGIPITQTAWGMAALCAVDPWISPSNKPIVAEDVARKIGHRLNDSRSESNDLNSYGVCVPIRPKRGGYVFWGNRTVTGAWISSVGLLNFLQRKLDQAQETEQDKMMTLDFYKMQVERINNWISDLKSKNIVIHARAYLHNKLNSVNSYESGEWTLALDYGEYNPNEHTVIFFQKDLKITREYVESAIKELG</sequence>